<feature type="non-terminal residue" evidence="2">
    <location>
        <position position="1"/>
    </location>
</feature>
<evidence type="ECO:0000313" key="2">
    <source>
        <dbReference type="EMBL" id="RDX86309.1"/>
    </source>
</evidence>
<feature type="transmembrane region" description="Helical" evidence="1">
    <location>
        <begin position="12"/>
        <end position="34"/>
    </location>
</feature>
<gene>
    <name evidence="2" type="ORF">CR513_32382</name>
</gene>
<dbReference type="AlphaFoldDB" id="A0A371G6W9"/>
<name>A0A371G6W9_MUCPR</name>
<accession>A0A371G6W9</accession>
<dbReference type="EMBL" id="QJKJ01006550">
    <property type="protein sequence ID" value="RDX86309.1"/>
    <property type="molecule type" value="Genomic_DNA"/>
</dbReference>
<evidence type="ECO:0000313" key="3">
    <source>
        <dbReference type="Proteomes" id="UP000257109"/>
    </source>
</evidence>
<feature type="transmembrane region" description="Helical" evidence="1">
    <location>
        <begin position="72"/>
        <end position="96"/>
    </location>
</feature>
<reference evidence="2" key="1">
    <citation type="submission" date="2018-05" db="EMBL/GenBank/DDBJ databases">
        <title>Draft genome of Mucuna pruriens seed.</title>
        <authorList>
            <person name="Nnadi N.E."/>
            <person name="Vos R."/>
            <person name="Hasami M.H."/>
            <person name="Devisetty U.K."/>
            <person name="Aguiy J.C."/>
        </authorList>
    </citation>
    <scope>NUCLEOTIDE SEQUENCE [LARGE SCALE GENOMIC DNA]</scope>
    <source>
        <strain evidence="2">JCA_2017</strain>
    </source>
</reference>
<comment type="caution">
    <text evidence="2">The sequence shown here is derived from an EMBL/GenBank/DDBJ whole genome shotgun (WGS) entry which is preliminary data.</text>
</comment>
<sequence length="176" mass="20410">VVLKVTHLTLRIVVSVIIVIVRNIPLIDVGNYMLHTLVIHLLAYLNLVLPTTRFLTLVYLTTFLVINPFSRPYLHLVVYLIIVMFRGPYCIVISYGSKYFFYHEIKTHFGVFICSPCSDMSICLNHFNNLWRPKTFFTKNHVPRAFNKMGPPSTKIDISLTYLTPLFLKGHVLPHF</sequence>
<dbReference type="Proteomes" id="UP000257109">
    <property type="component" value="Unassembled WGS sequence"/>
</dbReference>
<keyword evidence="3" id="KW-1185">Reference proteome</keyword>
<keyword evidence="1" id="KW-1133">Transmembrane helix</keyword>
<keyword evidence="1" id="KW-0812">Transmembrane</keyword>
<keyword evidence="1" id="KW-0472">Membrane</keyword>
<feature type="transmembrane region" description="Helical" evidence="1">
    <location>
        <begin position="41"/>
        <end position="66"/>
    </location>
</feature>
<evidence type="ECO:0000256" key="1">
    <source>
        <dbReference type="SAM" id="Phobius"/>
    </source>
</evidence>
<protein>
    <submittedName>
        <fullName evidence="2">Uncharacterized protein</fullName>
    </submittedName>
</protein>
<proteinExistence type="predicted"/>
<organism evidence="2 3">
    <name type="scientific">Mucuna pruriens</name>
    <name type="common">Velvet bean</name>
    <name type="synonym">Dolichos pruriens</name>
    <dbReference type="NCBI Taxonomy" id="157652"/>
    <lineage>
        <taxon>Eukaryota</taxon>
        <taxon>Viridiplantae</taxon>
        <taxon>Streptophyta</taxon>
        <taxon>Embryophyta</taxon>
        <taxon>Tracheophyta</taxon>
        <taxon>Spermatophyta</taxon>
        <taxon>Magnoliopsida</taxon>
        <taxon>eudicotyledons</taxon>
        <taxon>Gunneridae</taxon>
        <taxon>Pentapetalae</taxon>
        <taxon>rosids</taxon>
        <taxon>fabids</taxon>
        <taxon>Fabales</taxon>
        <taxon>Fabaceae</taxon>
        <taxon>Papilionoideae</taxon>
        <taxon>50 kb inversion clade</taxon>
        <taxon>NPAAA clade</taxon>
        <taxon>indigoferoid/millettioid clade</taxon>
        <taxon>Phaseoleae</taxon>
        <taxon>Mucuna</taxon>
    </lineage>
</organism>